<sequence length="322" mass="33281">MKSISALAALSAMALAGTTHASSASYPVNPVKVVVGFSAGGPTDVVARAFANFASQKAGQSFIVENKPGANSTIAAQYVSQEKPDGYTVLLAATNLTTTPALYGNRIRFNVEKSFAPICAFAKSPTVLVVGPSLPVKSLQDVIARAKKSPGKYSVASPGVGSSGHFAMAKFEEITGTKFNHIPYNGAAPAITALMGGQVDMSFATLGSVLSQLKSGKLKVVAVASSARLKSLPNVPTFAEDGIKNYSEDAWYGLLAPAGAPKAALSALEEYARGFQADAQMRQKLDALGLQPDATCGASFAAEIKQEVASYGKLAKKLGIQN</sequence>
<evidence type="ECO:0000256" key="1">
    <source>
        <dbReference type="ARBA" id="ARBA00006987"/>
    </source>
</evidence>
<keyword evidence="2" id="KW-0732">Signal</keyword>
<comment type="caution">
    <text evidence="3">The sequence shown here is derived from an EMBL/GenBank/DDBJ whole genome shotgun (WGS) entry which is preliminary data.</text>
</comment>
<comment type="similarity">
    <text evidence="1">Belongs to the UPF0065 (bug) family.</text>
</comment>
<dbReference type="InterPro" id="IPR005064">
    <property type="entry name" value="BUG"/>
</dbReference>
<keyword evidence="4" id="KW-1185">Reference proteome</keyword>
<feature type="chain" id="PRO_5012601268" evidence="2">
    <location>
        <begin position="22"/>
        <end position="322"/>
    </location>
</feature>
<dbReference type="RefSeq" id="WP_088602678.1">
    <property type="nucleotide sequence ID" value="NZ_NJIH01000003.1"/>
</dbReference>
<dbReference type="SUPFAM" id="SSF53850">
    <property type="entry name" value="Periplasmic binding protein-like II"/>
    <property type="match status" value="1"/>
</dbReference>
<dbReference type="PANTHER" id="PTHR42928:SF5">
    <property type="entry name" value="BLR1237 PROTEIN"/>
    <property type="match status" value="1"/>
</dbReference>
<organism evidence="3 4">
    <name type="scientific">Candidimonas nitroreducens</name>
    <dbReference type="NCBI Taxonomy" id="683354"/>
    <lineage>
        <taxon>Bacteria</taxon>
        <taxon>Pseudomonadati</taxon>
        <taxon>Pseudomonadota</taxon>
        <taxon>Betaproteobacteria</taxon>
        <taxon>Burkholderiales</taxon>
        <taxon>Alcaligenaceae</taxon>
        <taxon>Candidimonas</taxon>
    </lineage>
</organism>
<dbReference type="EMBL" id="NJIH01000003">
    <property type="protein sequence ID" value="OWT64098.1"/>
    <property type="molecule type" value="Genomic_DNA"/>
</dbReference>
<dbReference type="PANTHER" id="PTHR42928">
    <property type="entry name" value="TRICARBOXYLATE-BINDING PROTEIN"/>
    <property type="match status" value="1"/>
</dbReference>
<proteinExistence type="inferred from homology"/>
<dbReference type="OrthoDB" id="8858513at2"/>
<gene>
    <name evidence="3" type="ORF">CEY11_07355</name>
</gene>
<dbReference type="PIRSF" id="PIRSF017082">
    <property type="entry name" value="YflP"/>
    <property type="match status" value="1"/>
</dbReference>
<dbReference type="Pfam" id="PF03401">
    <property type="entry name" value="TctC"/>
    <property type="match status" value="1"/>
</dbReference>
<evidence type="ECO:0000313" key="4">
    <source>
        <dbReference type="Proteomes" id="UP000214603"/>
    </source>
</evidence>
<dbReference type="AlphaFoldDB" id="A0A225MS94"/>
<accession>A0A225MS94</accession>
<dbReference type="Proteomes" id="UP000214603">
    <property type="component" value="Unassembled WGS sequence"/>
</dbReference>
<name>A0A225MS94_9BURK</name>
<feature type="signal peptide" evidence="2">
    <location>
        <begin position="1"/>
        <end position="21"/>
    </location>
</feature>
<protein>
    <submittedName>
        <fullName evidence="3">Twin-arginine translocation pathway signal</fullName>
    </submittedName>
</protein>
<dbReference type="Gene3D" id="3.40.190.10">
    <property type="entry name" value="Periplasmic binding protein-like II"/>
    <property type="match status" value="1"/>
</dbReference>
<dbReference type="CDD" id="cd07012">
    <property type="entry name" value="PBP2_Bug_TTT"/>
    <property type="match status" value="1"/>
</dbReference>
<evidence type="ECO:0000256" key="2">
    <source>
        <dbReference type="SAM" id="SignalP"/>
    </source>
</evidence>
<evidence type="ECO:0000313" key="3">
    <source>
        <dbReference type="EMBL" id="OWT64098.1"/>
    </source>
</evidence>
<dbReference type="Gene3D" id="3.40.190.150">
    <property type="entry name" value="Bordetella uptake gene, domain 1"/>
    <property type="match status" value="1"/>
</dbReference>
<reference evidence="4" key="1">
    <citation type="submission" date="2017-06" db="EMBL/GenBank/DDBJ databases">
        <title>Herbaspirillum phytohormonus sp. nov., isolated from the root nodule of Robinia pseudoacacia in lead-zinc mine.</title>
        <authorList>
            <person name="Fan M."/>
            <person name="Lin Y."/>
        </authorList>
    </citation>
    <scope>NUCLEOTIDE SEQUENCE [LARGE SCALE GENOMIC DNA]</scope>
    <source>
        <strain evidence="4">SC-089</strain>
    </source>
</reference>
<dbReference type="InterPro" id="IPR042100">
    <property type="entry name" value="Bug_dom1"/>
</dbReference>